<accession>A0A1H3R6E6</accession>
<dbReference type="Proteomes" id="UP000199632">
    <property type="component" value="Unassembled WGS sequence"/>
</dbReference>
<dbReference type="Pfam" id="PF03795">
    <property type="entry name" value="YCII"/>
    <property type="match status" value="1"/>
</dbReference>
<dbReference type="OrthoDB" id="668782at2"/>
<dbReference type="Gene3D" id="3.30.70.1060">
    <property type="entry name" value="Dimeric alpha+beta barrel"/>
    <property type="match status" value="1"/>
</dbReference>
<dbReference type="AlphaFoldDB" id="A0A1H3R6E6"/>
<gene>
    <name evidence="3" type="ORF">SAMN05421684_3481</name>
</gene>
<dbReference type="RefSeq" id="WP_090793106.1">
    <property type="nucleotide sequence ID" value="NZ_BOND01000008.1"/>
</dbReference>
<dbReference type="SUPFAM" id="SSF54909">
    <property type="entry name" value="Dimeric alpha+beta barrel"/>
    <property type="match status" value="1"/>
</dbReference>
<name>A0A1H3R6E6_9ACTN</name>
<evidence type="ECO:0000313" key="3">
    <source>
        <dbReference type="EMBL" id="SDZ20818.1"/>
    </source>
</evidence>
<proteinExistence type="inferred from homology"/>
<evidence type="ECO:0000313" key="4">
    <source>
        <dbReference type="Proteomes" id="UP000199632"/>
    </source>
</evidence>
<dbReference type="EMBL" id="FNQB01000002">
    <property type="protein sequence ID" value="SDZ20818.1"/>
    <property type="molecule type" value="Genomic_DNA"/>
</dbReference>
<feature type="domain" description="YCII-related" evidence="2">
    <location>
        <begin position="1"/>
        <end position="97"/>
    </location>
</feature>
<dbReference type="STRING" id="137265.SAMN05421684_3481"/>
<sequence>MRFMLLLKGDPPPGAMPPAHLVQAMHDYDSELAKAGVLLAAEGLWDSSQGARVIYAKGERTVVDGPFTEAKELVAGFYLIDVKSPEEAIEWARRCPIDAAIPPGSDWEAVIEVRKVAEPTEITTITEEQAAHAEQFRLGRS</sequence>
<dbReference type="InterPro" id="IPR011008">
    <property type="entry name" value="Dimeric_a/b-barrel"/>
</dbReference>
<evidence type="ECO:0000259" key="2">
    <source>
        <dbReference type="Pfam" id="PF03795"/>
    </source>
</evidence>
<organism evidence="3 4">
    <name type="scientific">Asanoa ishikariensis</name>
    <dbReference type="NCBI Taxonomy" id="137265"/>
    <lineage>
        <taxon>Bacteria</taxon>
        <taxon>Bacillati</taxon>
        <taxon>Actinomycetota</taxon>
        <taxon>Actinomycetes</taxon>
        <taxon>Micromonosporales</taxon>
        <taxon>Micromonosporaceae</taxon>
        <taxon>Asanoa</taxon>
    </lineage>
</organism>
<dbReference type="PANTHER" id="PTHR35174">
    <property type="entry name" value="BLL7171 PROTEIN-RELATED"/>
    <property type="match status" value="1"/>
</dbReference>
<dbReference type="InterPro" id="IPR005545">
    <property type="entry name" value="YCII"/>
</dbReference>
<comment type="similarity">
    <text evidence="1">Belongs to the YciI family.</text>
</comment>
<evidence type="ECO:0000256" key="1">
    <source>
        <dbReference type="ARBA" id="ARBA00007689"/>
    </source>
</evidence>
<keyword evidence="4" id="KW-1185">Reference proteome</keyword>
<reference evidence="4" key="1">
    <citation type="submission" date="2016-10" db="EMBL/GenBank/DDBJ databases">
        <authorList>
            <person name="Varghese N."/>
            <person name="Submissions S."/>
        </authorList>
    </citation>
    <scope>NUCLEOTIDE SEQUENCE [LARGE SCALE GENOMIC DNA]</scope>
    <source>
        <strain evidence="4">DSM 44718</strain>
    </source>
</reference>
<dbReference type="PANTHER" id="PTHR35174:SF4">
    <property type="entry name" value="BLL7163 PROTEIN"/>
    <property type="match status" value="1"/>
</dbReference>
<protein>
    <submittedName>
        <fullName evidence="3">Uncharacterized conserved protein</fullName>
    </submittedName>
</protein>